<feature type="compositionally biased region" description="Polar residues" evidence="1">
    <location>
        <begin position="353"/>
        <end position="362"/>
    </location>
</feature>
<feature type="domain" description="Myb-like" evidence="2">
    <location>
        <begin position="443"/>
        <end position="491"/>
    </location>
</feature>
<name>A0A9W9FWJ0_9EURO</name>
<dbReference type="GO" id="GO:0001156">
    <property type="term" value="F:TFIIIC-class transcription factor complex binding"/>
    <property type="evidence" value="ECO:0007669"/>
    <property type="project" value="TreeGrafter"/>
</dbReference>
<gene>
    <name evidence="3" type="ORF">N7456_004348</name>
</gene>
<feature type="compositionally biased region" description="Basic residues" evidence="1">
    <location>
        <begin position="577"/>
        <end position="587"/>
    </location>
</feature>
<protein>
    <recommendedName>
        <fullName evidence="2">Myb-like domain-containing protein</fullName>
    </recommendedName>
</protein>
<dbReference type="InterPro" id="IPR039467">
    <property type="entry name" value="TFIIIB_B''_Myb"/>
</dbReference>
<dbReference type="SUPFAM" id="SSF46689">
    <property type="entry name" value="Homeodomain-like"/>
    <property type="match status" value="1"/>
</dbReference>
<feature type="compositionally biased region" description="Basic and acidic residues" evidence="1">
    <location>
        <begin position="364"/>
        <end position="382"/>
    </location>
</feature>
<comment type="caution">
    <text evidence="3">The sequence shown here is derived from an EMBL/GenBank/DDBJ whole genome shotgun (WGS) entry which is preliminary data.</text>
</comment>
<dbReference type="PANTHER" id="PTHR22929:SF0">
    <property type="entry name" value="TRANSCRIPTION FACTOR TFIIIB COMPONENT B'' HOMOLOG"/>
    <property type="match status" value="1"/>
</dbReference>
<evidence type="ECO:0000259" key="2">
    <source>
        <dbReference type="SMART" id="SM00717"/>
    </source>
</evidence>
<feature type="compositionally biased region" description="Basic and acidic residues" evidence="1">
    <location>
        <begin position="543"/>
        <end position="552"/>
    </location>
</feature>
<dbReference type="InterPro" id="IPR009057">
    <property type="entry name" value="Homeodomain-like_sf"/>
</dbReference>
<feature type="region of interest" description="Disordered" evidence="1">
    <location>
        <begin position="1"/>
        <end position="161"/>
    </location>
</feature>
<feature type="compositionally biased region" description="Polar residues" evidence="1">
    <location>
        <begin position="232"/>
        <end position="243"/>
    </location>
</feature>
<dbReference type="SMART" id="SM00717">
    <property type="entry name" value="SANT"/>
    <property type="match status" value="1"/>
</dbReference>
<feature type="region of interest" description="Disordered" evidence="1">
    <location>
        <begin position="178"/>
        <end position="311"/>
    </location>
</feature>
<feature type="compositionally biased region" description="Low complexity" evidence="1">
    <location>
        <begin position="244"/>
        <end position="258"/>
    </location>
</feature>
<proteinExistence type="predicted"/>
<feature type="compositionally biased region" description="Low complexity" evidence="1">
    <location>
        <begin position="18"/>
        <end position="47"/>
    </location>
</feature>
<keyword evidence="4" id="KW-1185">Reference proteome</keyword>
<evidence type="ECO:0000256" key="1">
    <source>
        <dbReference type="SAM" id="MobiDB-lite"/>
    </source>
</evidence>
<dbReference type="Pfam" id="PF15963">
    <property type="entry name" value="Myb_DNA-bind_7"/>
    <property type="match status" value="1"/>
</dbReference>
<dbReference type="AlphaFoldDB" id="A0A9W9FWJ0"/>
<accession>A0A9W9FWJ0</accession>
<feature type="region of interest" description="Disordered" evidence="1">
    <location>
        <begin position="543"/>
        <end position="603"/>
    </location>
</feature>
<dbReference type="InterPro" id="IPR001005">
    <property type="entry name" value="SANT/Myb"/>
</dbReference>
<dbReference type="Proteomes" id="UP001149165">
    <property type="component" value="Unassembled WGS sequence"/>
</dbReference>
<feature type="region of interest" description="Disordered" evidence="1">
    <location>
        <begin position="344"/>
        <end position="389"/>
    </location>
</feature>
<dbReference type="OrthoDB" id="272624at2759"/>
<sequence>MKSFSSSAINKSGKKFAPKAPVRRPAPAAAGARRPSATQQAQVQTAQNSQEIPKEKNVTEATPVVSSAPPEEVEQPAVTEKAPPVESQESAKSAPKPTAIPIPLPLPKRKAPTPTTAPIPASQLVSTPTLSTAPASTTTPDGSTSPRTVPSEPTIVPSIERDVEQAVANEVAFEAAQSAADIGPLNEAPPMPEPSLESQRTPPIQLKRAKKTSEITKPRSKPRPRGPVATPPATQGTGSTPRQASATPTASGAASSVALSTPEPSQTSTNGKKRKASKAGTSDVDGGEKPKKTRRRVKREPTPEDAETVEILPNVIKMSELCKDLKTGRKSKREIELRRLEAEEQERKLKAQNEGTPAQTPTKADAEKAEMANKEKKDHLDEDSNNATGPVMRIVNGEIVLDASSLQVDRHADAERDAGDMITVEENQLTRKINQSTYGKRTKTESWDEEMTDLFYRGLRMFGTDFQCISKLFPGRSRRQIKLKFNNEERKEPQRIKDTLFGPRETIDLASLEEMTNVIFDDPQDVQRELDAERVEIEKQHEKEKQLQEEMLRNPTGAGAGADQNAADDKTNAALAKNKKRNAKKKSAGISGGTEEVIGNIDD</sequence>
<organism evidence="3 4">
    <name type="scientific">Penicillium angulare</name>
    <dbReference type="NCBI Taxonomy" id="116970"/>
    <lineage>
        <taxon>Eukaryota</taxon>
        <taxon>Fungi</taxon>
        <taxon>Dikarya</taxon>
        <taxon>Ascomycota</taxon>
        <taxon>Pezizomycotina</taxon>
        <taxon>Eurotiomycetes</taxon>
        <taxon>Eurotiomycetidae</taxon>
        <taxon>Eurotiales</taxon>
        <taxon>Aspergillaceae</taxon>
        <taxon>Penicillium</taxon>
    </lineage>
</organism>
<dbReference type="GO" id="GO:0070898">
    <property type="term" value="P:RNA polymerase III preinitiation complex assembly"/>
    <property type="evidence" value="ECO:0007669"/>
    <property type="project" value="TreeGrafter"/>
</dbReference>
<evidence type="ECO:0000313" key="4">
    <source>
        <dbReference type="Proteomes" id="UP001149165"/>
    </source>
</evidence>
<reference evidence="3" key="1">
    <citation type="submission" date="2022-11" db="EMBL/GenBank/DDBJ databases">
        <authorList>
            <person name="Petersen C."/>
        </authorList>
    </citation>
    <scope>NUCLEOTIDE SEQUENCE</scope>
    <source>
        <strain evidence="3">IBT 30069</strain>
    </source>
</reference>
<reference evidence="3" key="2">
    <citation type="journal article" date="2023" name="IMA Fungus">
        <title>Comparative genomic study of the Penicillium genus elucidates a diverse pangenome and 15 lateral gene transfer events.</title>
        <authorList>
            <person name="Petersen C."/>
            <person name="Sorensen T."/>
            <person name="Nielsen M.R."/>
            <person name="Sondergaard T.E."/>
            <person name="Sorensen J.L."/>
            <person name="Fitzpatrick D.A."/>
            <person name="Frisvad J.C."/>
            <person name="Nielsen K.L."/>
        </authorList>
    </citation>
    <scope>NUCLEOTIDE SEQUENCE</scope>
    <source>
        <strain evidence="3">IBT 30069</strain>
    </source>
</reference>
<dbReference type="GO" id="GO:0000126">
    <property type="term" value="C:transcription factor TFIIIB complex"/>
    <property type="evidence" value="ECO:0007669"/>
    <property type="project" value="TreeGrafter"/>
</dbReference>
<feature type="compositionally biased region" description="Low complexity" evidence="1">
    <location>
        <begin position="112"/>
        <end position="148"/>
    </location>
</feature>
<feature type="compositionally biased region" description="Polar residues" evidence="1">
    <location>
        <begin position="1"/>
        <end position="10"/>
    </location>
</feature>
<dbReference type="CDD" id="cd00167">
    <property type="entry name" value="SANT"/>
    <property type="match status" value="1"/>
</dbReference>
<dbReference type="Gene3D" id="1.10.10.60">
    <property type="entry name" value="Homeodomain-like"/>
    <property type="match status" value="1"/>
</dbReference>
<evidence type="ECO:0000313" key="3">
    <source>
        <dbReference type="EMBL" id="KAJ5107673.1"/>
    </source>
</evidence>
<dbReference type="EMBL" id="JAPQKH010000003">
    <property type="protein sequence ID" value="KAJ5107673.1"/>
    <property type="molecule type" value="Genomic_DNA"/>
</dbReference>
<dbReference type="FunFam" id="1.10.10.60:FF:000322">
    <property type="entry name" value="Transcription factor TFIIIB component B"/>
    <property type="match status" value="1"/>
</dbReference>
<dbReference type="PANTHER" id="PTHR22929">
    <property type="entry name" value="RNA POLYMERASE III TRANSCRIPTION INITIATION FACTOR B"/>
    <property type="match status" value="1"/>
</dbReference>